<gene>
    <name evidence="16" type="primary">drc4</name>
</gene>
<evidence type="ECO:0000256" key="8">
    <source>
        <dbReference type="ARBA" id="ARBA00023054"/>
    </source>
</evidence>
<dbReference type="GeneID" id="114436824"/>
<evidence type="ECO:0000256" key="1">
    <source>
        <dbReference type="ARBA" id="ARBA00004230"/>
    </source>
</evidence>
<keyword evidence="9" id="KW-0969">Cilium</keyword>
<evidence type="ECO:0000256" key="2">
    <source>
        <dbReference type="ARBA" id="ARBA00004245"/>
    </source>
</evidence>
<evidence type="ECO:0000256" key="10">
    <source>
        <dbReference type="ARBA" id="ARBA00023212"/>
    </source>
</evidence>
<feature type="domain" description="Growth arrest-specific protein 8" evidence="14">
    <location>
        <begin position="223"/>
        <end position="419"/>
    </location>
</feature>
<evidence type="ECO:0000313" key="16">
    <source>
        <dbReference type="RefSeq" id="XP_028263111.1"/>
    </source>
</evidence>
<sequence>MPQKAKNKKAGKGKPLAMVDALSTEEMSKDQLEEHIIRLREELDREREERSFFQLERDKIQDFWEISKRNLQEAKAELRNRSIERDEAEERHRVEITVYKQKLKHVLSEQHNTVTELKMNGLASTWQLQNQHTQAELAARRDLQGMQAELREKKLHQEQSIKELQLKHQMELMELNNDYDCRIREIEVKHHHKMQAVMETEDKKRRSQISELEDQMKCRVAALIQDQDRALREAAEYFSLQSRLQAENKLLQEELAEVQKKQERLQRLLSEAQMKNQNLTKDLQEAQEELSKLQKLQQEQSRDKTIGARVKLVEKELMELRNLRVEHEVLLQAFEKVQQERDELLKRQTKALLDVQQRRSLKEQLLERKLAALTNTQEKEAAQLCTALSASNVDPVAGGRAASQLQDILDSKPAAIRALQQELAQDCQEYDAVLLTCRDRMEAVGLSPHDLPFRPAQQGLNAPPTDLHQNHAIFAASLLTD</sequence>
<keyword evidence="10" id="KW-0206">Cytoskeleton</keyword>
<comment type="subcellular location">
    <subcellularLocation>
        <location evidence="1">Cell projection</location>
        <location evidence="1">Cilium</location>
        <location evidence="1">Flagellum</location>
    </subcellularLocation>
    <subcellularLocation>
        <location evidence="2">Cytoplasm</location>
        <location evidence="2">Cytoskeleton</location>
    </subcellularLocation>
</comment>
<evidence type="ECO:0000259" key="14">
    <source>
        <dbReference type="Pfam" id="PF13851"/>
    </source>
</evidence>
<keyword evidence="7" id="KW-0282">Flagellum</keyword>
<evidence type="ECO:0000256" key="5">
    <source>
        <dbReference type="ARBA" id="ARBA00022490"/>
    </source>
</evidence>
<dbReference type="GO" id="GO:0008017">
    <property type="term" value="F:microtubule binding"/>
    <property type="evidence" value="ECO:0007669"/>
    <property type="project" value="InterPro"/>
</dbReference>
<comment type="similarity">
    <text evidence="3">Belongs to the DRC4 family.</text>
</comment>
<dbReference type="Pfam" id="PF13851">
    <property type="entry name" value="GAS"/>
    <property type="match status" value="1"/>
</dbReference>
<evidence type="ECO:0000256" key="11">
    <source>
        <dbReference type="ARBA" id="ARBA00023273"/>
    </source>
</evidence>
<dbReference type="GO" id="GO:0030317">
    <property type="term" value="P:flagellated sperm motility"/>
    <property type="evidence" value="ECO:0007669"/>
    <property type="project" value="TreeGrafter"/>
</dbReference>
<protein>
    <recommendedName>
        <fullName evidence="4">Dynein regulatory complex subunit 4</fullName>
    </recommendedName>
    <alternativeName>
        <fullName evidence="12">Growth arrest-specific protein 8</fullName>
    </alternativeName>
</protein>
<keyword evidence="15" id="KW-1185">Reference proteome</keyword>
<dbReference type="Proteomes" id="UP000515145">
    <property type="component" value="Chromosome 1"/>
</dbReference>
<dbReference type="OrthoDB" id="767661at2759"/>
<evidence type="ECO:0000256" key="7">
    <source>
        <dbReference type="ARBA" id="ARBA00022846"/>
    </source>
</evidence>
<proteinExistence type="inferred from homology"/>
<dbReference type="AlphaFoldDB" id="A0A6P7IEH6"/>
<keyword evidence="5" id="KW-0963">Cytoplasm</keyword>
<accession>A0A6P7IEH6</accession>
<feature type="coiled-coil region" evidence="13">
    <location>
        <begin position="22"/>
        <end position="91"/>
    </location>
</feature>
<evidence type="ECO:0000256" key="12">
    <source>
        <dbReference type="ARBA" id="ARBA00031568"/>
    </source>
</evidence>
<dbReference type="PANTHER" id="PTHR31543:SF0">
    <property type="entry name" value="DYNEIN REGULATORY COMPLEX SUBUNIT 4"/>
    <property type="match status" value="1"/>
</dbReference>
<dbReference type="GO" id="GO:0031267">
    <property type="term" value="F:small GTPase binding"/>
    <property type="evidence" value="ECO:0007669"/>
    <property type="project" value="InterPro"/>
</dbReference>
<evidence type="ECO:0000256" key="9">
    <source>
        <dbReference type="ARBA" id="ARBA00023069"/>
    </source>
</evidence>
<dbReference type="FunCoup" id="A0A6P7IEH6">
    <property type="interactions" value="374"/>
</dbReference>
<name>A0A6P7IEH6_9TELE</name>
<feature type="coiled-coil region" evidence="13">
    <location>
        <begin position="241"/>
        <end position="347"/>
    </location>
</feature>
<evidence type="ECO:0000256" key="4">
    <source>
        <dbReference type="ARBA" id="ARBA00021301"/>
    </source>
</evidence>
<reference evidence="16" key="1">
    <citation type="submission" date="2025-08" db="UniProtKB">
        <authorList>
            <consortium name="RefSeq"/>
        </authorList>
    </citation>
    <scope>IDENTIFICATION</scope>
</reference>
<dbReference type="CTD" id="2622"/>
<dbReference type="GO" id="GO:0005794">
    <property type="term" value="C:Golgi apparatus"/>
    <property type="evidence" value="ECO:0007669"/>
    <property type="project" value="TreeGrafter"/>
</dbReference>
<dbReference type="InterPro" id="IPR039308">
    <property type="entry name" value="GAS8"/>
</dbReference>
<dbReference type="PANTHER" id="PTHR31543">
    <property type="entry name" value="DYNEIN REGULATORY COMPLEX SUBUNIT 4"/>
    <property type="match status" value="1"/>
</dbReference>
<keyword evidence="6" id="KW-0493">Microtubule</keyword>
<keyword evidence="8 13" id="KW-0175">Coiled coil</keyword>
<dbReference type="InParanoid" id="A0A6P7IEH6"/>
<evidence type="ECO:0000256" key="13">
    <source>
        <dbReference type="SAM" id="Coils"/>
    </source>
</evidence>
<evidence type="ECO:0000256" key="6">
    <source>
        <dbReference type="ARBA" id="ARBA00022701"/>
    </source>
</evidence>
<keyword evidence="11" id="KW-0966">Cell projection</keyword>
<dbReference type="GO" id="GO:0031514">
    <property type="term" value="C:motile cilium"/>
    <property type="evidence" value="ECO:0007669"/>
    <property type="project" value="UniProtKB-SubCell"/>
</dbReference>
<evidence type="ECO:0000313" key="15">
    <source>
        <dbReference type="Proteomes" id="UP000515145"/>
    </source>
</evidence>
<evidence type="ECO:0000256" key="3">
    <source>
        <dbReference type="ARBA" id="ARBA00009859"/>
    </source>
</evidence>
<dbReference type="RefSeq" id="XP_028263111.1">
    <property type="nucleotide sequence ID" value="XM_028407310.1"/>
</dbReference>
<dbReference type="InterPro" id="IPR025593">
    <property type="entry name" value="GAS8_dom"/>
</dbReference>
<organism evidence="15 16">
    <name type="scientific">Parambassis ranga</name>
    <name type="common">Indian glassy fish</name>
    <dbReference type="NCBI Taxonomy" id="210632"/>
    <lineage>
        <taxon>Eukaryota</taxon>
        <taxon>Metazoa</taxon>
        <taxon>Chordata</taxon>
        <taxon>Craniata</taxon>
        <taxon>Vertebrata</taxon>
        <taxon>Euteleostomi</taxon>
        <taxon>Actinopterygii</taxon>
        <taxon>Neopterygii</taxon>
        <taxon>Teleostei</taxon>
        <taxon>Neoteleostei</taxon>
        <taxon>Acanthomorphata</taxon>
        <taxon>Ovalentaria</taxon>
        <taxon>Ambassidae</taxon>
        <taxon>Parambassis</taxon>
    </lineage>
</organism>
<dbReference type="GO" id="GO:0005874">
    <property type="term" value="C:microtubule"/>
    <property type="evidence" value="ECO:0007669"/>
    <property type="project" value="UniProtKB-KW"/>
</dbReference>